<dbReference type="PANTHER" id="PTHR46018">
    <property type="entry name" value="ZINC PHOSPHODIESTERASE ELAC PROTEIN 1"/>
    <property type="match status" value="1"/>
</dbReference>
<name>A0A7C4RQ78_9BACT</name>
<protein>
    <submittedName>
        <fullName evidence="2">MBL fold metallo-hydrolase</fullName>
    </submittedName>
</protein>
<dbReference type="EMBL" id="DSUH01000191">
    <property type="protein sequence ID" value="HGU32793.1"/>
    <property type="molecule type" value="Genomic_DNA"/>
</dbReference>
<gene>
    <name evidence="2" type="ORF">ENS29_08055</name>
</gene>
<dbReference type="PANTHER" id="PTHR46018:SF2">
    <property type="entry name" value="ZINC PHOSPHODIESTERASE ELAC PROTEIN 1"/>
    <property type="match status" value="1"/>
</dbReference>
<evidence type="ECO:0000259" key="1">
    <source>
        <dbReference type="SMART" id="SM00849"/>
    </source>
</evidence>
<dbReference type="AlphaFoldDB" id="A0A7C4RQ78"/>
<comment type="caution">
    <text evidence="2">The sequence shown here is derived from an EMBL/GenBank/DDBJ whole genome shotgun (WGS) entry which is preliminary data.</text>
</comment>
<accession>A0A7C4RQ78</accession>
<evidence type="ECO:0000313" key="2">
    <source>
        <dbReference type="EMBL" id="HGU32793.1"/>
    </source>
</evidence>
<feature type="domain" description="Metallo-beta-lactamase" evidence="1">
    <location>
        <begin position="20"/>
        <end position="223"/>
    </location>
</feature>
<dbReference type="Gene3D" id="3.60.15.10">
    <property type="entry name" value="Ribonuclease Z/Hydroxyacylglutathione hydrolase-like"/>
    <property type="match status" value="2"/>
</dbReference>
<reference evidence="2" key="1">
    <citation type="journal article" date="2020" name="mSystems">
        <title>Genome- and Community-Level Interaction Insights into Carbon Utilization and Element Cycling Functions of Hydrothermarchaeota in Hydrothermal Sediment.</title>
        <authorList>
            <person name="Zhou Z."/>
            <person name="Liu Y."/>
            <person name="Xu W."/>
            <person name="Pan J."/>
            <person name="Luo Z.H."/>
            <person name="Li M."/>
        </authorList>
    </citation>
    <scope>NUCLEOTIDE SEQUENCE [LARGE SCALE GENOMIC DNA]</scope>
    <source>
        <strain evidence="2">SpSt-477</strain>
    </source>
</reference>
<keyword evidence="2" id="KW-0378">Hydrolase</keyword>
<dbReference type="Pfam" id="PF23023">
    <property type="entry name" value="Anti-Pycsar_Apyc1"/>
    <property type="match status" value="1"/>
</dbReference>
<sequence>MTMKLTILGSGTCVPRIDRNAASALVQVDGRCILVDVGPGTLRRLVEAGFGLSDIDLLCLTHVHPDHVSDLVPMIFAMKYPADRRRSRPFHMLAGEGFGRFWDGLRQVFGRWIELDEGVLHIHELSVAGKDAIEVEGIRFDTAPACHNPESVAFRVSDASGTCIVFSGDTDVCDAVVDLARDADVLVLECALPDEAKVDGHLTPTLAGRMATEARAKTLVLTHFYPECDRVDMAAQCRQSFSGNLLLARDFMEIQVPQ</sequence>
<proteinExistence type="predicted"/>
<dbReference type="SMART" id="SM00849">
    <property type="entry name" value="Lactamase_B"/>
    <property type="match status" value="1"/>
</dbReference>
<dbReference type="GO" id="GO:0042781">
    <property type="term" value="F:3'-tRNA processing endoribonuclease activity"/>
    <property type="evidence" value="ECO:0007669"/>
    <property type="project" value="TreeGrafter"/>
</dbReference>
<organism evidence="2">
    <name type="scientific">Desulfatirhabdium butyrativorans</name>
    <dbReference type="NCBI Taxonomy" id="340467"/>
    <lineage>
        <taxon>Bacteria</taxon>
        <taxon>Pseudomonadati</taxon>
        <taxon>Thermodesulfobacteriota</taxon>
        <taxon>Desulfobacteria</taxon>
        <taxon>Desulfobacterales</taxon>
        <taxon>Desulfatirhabdiaceae</taxon>
        <taxon>Desulfatirhabdium</taxon>
    </lineage>
</organism>
<dbReference type="InterPro" id="IPR001279">
    <property type="entry name" value="Metallo-B-lactamas"/>
</dbReference>
<dbReference type="SUPFAM" id="SSF56281">
    <property type="entry name" value="Metallo-hydrolase/oxidoreductase"/>
    <property type="match status" value="1"/>
</dbReference>
<dbReference type="InterPro" id="IPR036866">
    <property type="entry name" value="RibonucZ/Hydroxyglut_hydro"/>
</dbReference>